<feature type="signal peptide" evidence="1">
    <location>
        <begin position="1"/>
        <end position="26"/>
    </location>
</feature>
<feature type="domain" description="SnoaL-like" evidence="2">
    <location>
        <begin position="52"/>
        <end position="148"/>
    </location>
</feature>
<sequence length="165" mass="17876">MTTRREFAMIAAAGVTAPLVLSGATAAQGAGENDGQGGPQLDRAQVEAWLAAYGTAWVERDADKAAALFSKDATYHEKAFEPVMTGQDAIRDYWQTVTADQRDITFRSTLWSVSDTVAIAHWAAELTLASAGKQARLDGVFHLTFATGSDPLVCTALREWWFFAM</sequence>
<evidence type="ECO:0000259" key="2">
    <source>
        <dbReference type="Pfam" id="PF12680"/>
    </source>
</evidence>
<accession>A0AAW9RFK2</accession>
<keyword evidence="1" id="KW-0732">Signal</keyword>
<dbReference type="Gene3D" id="3.10.450.50">
    <property type="match status" value="1"/>
</dbReference>
<feature type="chain" id="PRO_5043477345" evidence="1">
    <location>
        <begin position="27"/>
        <end position="165"/>
    </location>
</feature>
<proteinExistence type="predicted"/>
<dbReference type="AlphaFoldDB" id="A0AAW9RFK2"/>
<organism evidence="3 4">
    <name type="scientific">Microbaculum marinum</name>
    <dbReference type="NCBI Taxonomy" id="1764581"/>
    <lineage>
        <taxon>Bacteria</taxon>
        <taxon>Pseudomonadati</taxon>
        <taxon>Pseudomonadota</taxon>
        <taxon>Alphaproteobacteria</taxon>
        <taxon>Hyphomicrobiales</taxon>
        <taxon>Tepidamorphaceae</taxon>
        <taxon>Microbaculum</taxon>
    </lineage>
</organism>
<dbReference type="EMBL" id="JAZHOF010000002">
    <property type="protein sequence ID" value="MEJ8571022.1"/>
    <property type="molecule type" value="Genomic_DNA"/>
</dbReference>
<dbReference type="InterPro" id="IPR032710">
    <property type="entry name" value="NTF2-like_dom_sf"/>
</dbReference>
<keyword evidence="4" id="KW-1185">Reference proteome</keyword>
<dbReference type="Proteomes" id="UP001378188">
    <property type="component" value="Unassembled WGS sequence"/>
</dbReference>
<dbReference type="InterPro" id="IPR037401">
    <property type="entry name" value="SnoaL-like"/>
</dbReference>
<name>A0AAW9RFK2_9HYPH</name>
<evidence type="ECO:0000313" key="4">
    <source>
        <dbReference type="Proteomes" id="UP001378188"/>
    </source>
</evidence>
<comment type="caution">
    <text evidence="3">The sequence shown here is derived from an EMBL/GenBank/DDBJ whole genome shotgun (WGS) entry which is preliminary data.</text>
</comment>
<dbReference type="SUPFAM" id="SSF54427">
    <property type="entry name" value="NTF2-like"/>
    <property type="match status" value="1"/>
</dbReference>
<gene>
    <name evidence="3" type="ORF">V3328_06035</name>
</gene>
<evidence type="ECO:0000313" key="3">
    <source>
        <dbReference type="EMBL" id="MEJ8571022.1"/>
    </source>
</evidence>
<dbReference type="Pfam" id="PF12680">
    <property type="entry name" value="SnoaL_2"/>
    <property type="match status" value="1"/>
</dbReference>
<dbReference type="RefSeq" id="WP_340328711.1">
    <property type="nucleotide sequence ID" value="NZ_JAZHOF010000002.1"/>
</dbReference>
<reference evidence="3 4" key="1">
    <citation type="submission" date="2024-02" db="EMBL/GenBank/DDBJ databases">
        <title>Genome analysis and characterization of Microbaculum marinisediminis sp. nov., isolated from marine sediment.</title>
        <authorList>
            <person name="Du Z.-J."/>
            <person name="Ye Y.-Q."/>
            <person name="Zhang Z.-R."/>
            <person name="Yuan S.-M."/>
            <person name="Zhang X.-Y."/>
        </authorList>
    </citation>
    <scope>NUCLEOTIDE SEQUENCE [LARGE SCALE GENOMIC DNA]</scope>
    <source>
        <strain evidence="3 4">SDUM1044001</strain>
    </source>
</reference>
<protein>
    <submittedName>
        <fullName evidence="3">Nuclear transport factor 2 family protein</fullName>
    </submittedName>
</protein>
<evidence type="ECO:0000256" key="1">
    <source>
        <dbReference type="SAM" id="SignalP"/>
    </source>
</evidence>